<dbReference type="PANTHER" id="PTHR40448:SF1">
    <property type="entry name" value="TWO-COMPONENT SENSOR HISTIDINE KINASE"/>
    <property type="match status" value="1"/>
</dbReference>
<dbReference type="Pfam" id="PF14501">
    <property type="entry name" value="HATPase_c_5"/>
    <property type="match status" value="1"/>
</dbReference>
<reference evidence="3 4" key="1">
    <citation type="submission" date="2016-09" db="EMBL/GenBank/DDBJ databases">
        <title>Complete genome sequence of the Lysinibacillus sphaericus LMG 22257, a specie of Bacillus with ureolytic activity that can effectively biodeposit calcium carbonate.</title>
        <authorList>
            <person name="Yan W."/>
        </authorList>
    </citation>
    <scope>NUCLEOTIDE SEQUENCE [LARGE SCALE GENOMIC DNA]</scope>
    <source>
        <strain evidence="3 4">LMG 22257</strain>
    </source>
</reference>
<dbReference type="PANTHER" id="PTHR40448">
    <property type="entry name" value="TWO-COMPONENT SENSOR HISTIDINE KINASE"/>
    <property type="match status" value="1"/>
</dbReference>
<organism evidence="3 4">
    <name type="scientific">Sporosarcina ureilytica</name>
    <dbReference type="NCBI Taxonomy" id="298596"/>
    <lineage>
        <taxon>Bacteria</taxon>
        <taxon>Bacillati</taxon>
        <taxon>Bacillota</taxon>
        <taxon>Bacilli</taxon>
        <taxon>Bacillales</taxon>
        <taxon>Caryophanaceae</taxon>
        <taxon>Sporosarcina</taxon>
    </lineage>
</organism>
<feature type="transmembrane region" description="Helical" evidence="1">
    <location>
        <begin position="106"/>
        <end position="123"/>
    </location>
</feature>
<dbReference type="EMBL" id="CP017560">
    <property type="protein sequence ID" value="AOV09296.1"/>
    <property type="molecule type" value="Genomic_DNA"/>
</dbReference>
<evidence type="ECO:0000313" key="4">
    <source>
        <dbReference type="Proteomes" id="UP000185746"/>
    </source>
</evidence>
<protein>
    <submittedName>
        <fullName evidence="3">Signal transduction protein</fullName>
    </submittedName>
</protein>
<dbReference type="AlphaFoldDB" id="A0A1D8JKQ5"/>
<feature type="transmembrane region" description="Helical" evidence="1">
    <location>
        <begin position="135"/>
        <end position="157"/>
    </location>
</feature>
<keyword evidence="1" id="KW-0812">Transmembrane</keyword>
<dbReference type="KEGG" id="surl:BI350_16530"/>
<name>A0A1D8JKQ5_9BACL</name>
<dbReference type="SUPFAM" id="SSF55874">
    <property type="entry name" value="ATPase domain of HSP90 chaperone/DNA topoisomerase II/histidine kinase"/>
    <property type="match status" value="1"/>
</dbReference>
<dbReference type="Gene3D" id="3.30.565.10">
    <property type="entry name" value="Histidine kinase-like ATPase, C-terminal domain"/>
    <property type="match status" value="1"/>
</dbReference>
<dbReference type="GO" id="GO:0042802">
    <property type="term" value="F:identical protein binding"/>
    <property type="evidence" value="ECO:0007669"/>
    <property type="project" value="TreeGrafter"/>
</dbReference>
<feature type="transmembrane region" description="Helical" evidence="1">
    <location>
        <begin position="68"/>
        <end position="94"/>
    </location>
</feature>
<accession>A0A1D8JKQ5</accession>
<dbReference type="Proteomes" id="UP000185746">
    <property type="component" value="Chromosome"/>
</dbReference>
<evidence type="ECO:0000313" key="3">
    <source>
        <dbReference type="EMBL" id="AOV09296.1"/>
    </source>
</evidence>
<feature type="transmembrane region" description="Helical" evidence="1">
    <location>
        <begin position="28"/>
        <end position="61"/>
    </location>
</feature>
<sequence>MLAFQLIVLTIFNTYVLNLSWSKRSLVLLLIVGIIPPLILFPYMGALVIFYFMIALSFFVYQLTSRKIAIFHIFMSLILLVISDNLSSLILMRFFNQEMSGINLPLTYPIFLVFFGAIFAFVYKRIIQGFLNRFMVYNALTYILTFLCIVTVIFIYINIMTIDQSNFYENVKSNLFLFLIFFILLIISLFIILFLAFQRYKIKQREEELKNFESYIASIEQINQDMRKFKHDYVNMLTSLKTFIDDKNYRGLQTYFYEHILEMNHQEQLNEQALMMLNNLKVDSLKGLFTTKIIQAQAKQIPFFVEVVEEIIDIPTDPIVLNRMIGILLDNAIEAAMDADDKEVRVAIIQMNESVLIVINNTYDTSQDLKVHELFEEGFSTKGKNRGLGLSTLREMKDQFPNINIRTKIHPPLFTQELEFRKEKP</sequence>
<keyword evidence="1" id="KW-1133">Transmembrane helix</keyword>
<dbReference type="InterPro" id="IPR036890">
    <property type="entry name" value="HATPase_C_sf"/>
</dbReference>
<evidence type="ECO:0000256" key="1">
    <source>
        <dbReference type="SAM" id="Phobius"/>
    </source>
</evidence>
<keyword evidence="4" id="KW-1185">Reference proteome</keyword>
<feature type="domain" description="Sensor histidine kinase NatK-like C-terminal" evidence="2">
    <location>
        <begin position="321"/>
        <end position="420"/>
    </location>
</feature>
<dbReference type="InterPro" id="IPR032834">
    <property type="entry name" value="NatK-like_C"/>
</dbReference>
<keyword evidence="1" id="KW-0472">Membrane</keyword>
<feature type="transmembrane region" description="Helical" evidence="1">
    <location>
        <begin position="177"/>
        <end position="197"/>
    </location>
</feature>
<evidence type="ECO:0000259" key="2">
    <source>
        <dbReference type="Pfam" id="PF14501"/>
    </source>
</evidence>
<gene>
    <name evidence="3" type="ORF">BI350_16530</name>
</gene>
<proteinExistence type="predicted"/>